<dbReference type="Proteomes" id="UP000540787">
    <property type="component" value="Unassembled WGS sequence"/>
</dbReference>
<feature type="transmembrane region" description="Helical" evidence="5">
    <location>
        <begin position="110"/>
        <end position="130"/>
    </location>
</feature>
<evidence type="ECO:0000256" key="4">
    <source>
        <dbReference type="ARBA" id="ARBA00023284"/>
    </source>
</evidence>
<dbReference type="GO" id="GO:0042158">
    <property type="term" value="P:lipoprotein biosynthetic process"/>
    <property type="evidence" value="ECO:0007669"/>
    <property type="project" value="InterPro"/>
</dbReference>
<dbReference type="Gene3D" id="3.40.30.10">
    <property type="entry name" value="Glutaredoxin"/>
    <property type="match status" value="1"/>
</dbReference>
<dbReference type="SUPFAM" id="SSF52833">
    <property type="entry name" value="Thioredoxin-like"/>
    <property type="match status" value="1"/>
</dbReference>
<dbReference type="InterPro" id="IPR013766">
    <property type="entry name" value="Thioredoxin_domain"/>
</dbReference>
<proteinExistence type="predicted"/>
<dbReference type="PANTHER" id="PTHR42852:SF6">
    <property type="entry name" value="THIOL:DISULFIDE INTERCHANGE PROTEIN DSBE"/>
    <property type="match status" value="1"/>
</dbReference>
<dbReference type="GO" id="GO:0030313">
    <property type="term" value="C:cell envelope"/>
    <property type="evidence" value="ECO:0007669"/>
    <property type="project" value="UniProtKB-SubCell"/>
</dbReference>
<dbReference type="PROSITE" id="PS51352">
    <property type="entry name" value="THIOREDOXIN_2"/>
    <property type="match status" value="1"/>
</dbReference>
<keyword evidence="5" id="KW-0472">Membrane</keyword>
<dbReference type="Pfam" id="PF00578">
    <property type="entry name" value="AhpC-TSA"/>
    <property type="match status" value="1"/>
</dbReference>
<comment type="caution">
    <text evidence="7">The sequence shown here is derived from an EMBL/GenBank/DDBJ whole genome shotgun (WGS) entry which is preliminary data.</text>
</comment>
<evidence type="ECO:0000256" key="1">
    <source>
        <dbReference type="ARBA" id="ARBA00004196"/>
    </source>
</evidence>
<dbReference type="PANTHER" id="PTHR42852">
    <property type="entry name" value="THIOL:DISULFIDE INTERCHANGE PROTEIN DSBE"/>
    <property type="match status" value="1"/>
</dbReference>
<evidence type="ECO:0000313" key="8">
    <source>
        <dbReference type="Proteomes" id="UP000540787"/>
    </source>
</evidence>
<keyword evidence="8" id="KW-1185">Reference proteome</keyword>
<keyword evidence="2" id="KW-0201">Cytochrome c-type biogenesis</keyword>
<feature type="transmembrane region" description="Helical" evidence="5">
    <location>
        <begin position="12"/>
        <end position="32"/>
    </location>
</feature>
<feature type="transmembrane region" description="Helical" evidence="5">
    <location>
        <begin position="81"/>
        <end position="98"/>
    </location>
</feature>
<dbReference type="InterPro" id="IPR000866">
    <property type="entry name" value="AhpC/TSA"/>
</dbReference>
<evidence type="ECO:0000313" key="7">
    <source>
        <dbReference type="EMBL" id="MBB6133256.1"/>
    </source>
</evidence>
<organism evidence="7 8">
    <name type="scientific">Massilia aurea</name>
    <dbReference type="NCBI Taxonomy" id="373040"/>
    <lineage>
        <taxon>Bacteria</taxon>
        <taxon>Pseudomonadati</taxon>
        <taxon>Pseudomonadota</taxon>
        <taxon>Betaproteobacteria</taxon>
        <taxon>Burkholderiales</taxon>
        <taxon>Oxalobacteraceae</taxon>
        <taxon>Telluria group</taxon>
        <taxon>Massilia</taxon>
    </lineage>
</organism>
<keyword evidence="5" id="KW-1133">Transmembrane helix</keyword>
<dbReference type="GO" id="GO:0016209">
    <property type="term" value="F:antioxidant activity"/>
    <property type="evidence" value="ECO:0007669"/>
    <property type="project" value="InterPro"/>
</dbReference>
<dbReference type="RefSeq" id="WP_183552551.1">
    <property type="nucleotide sequence ID" value="NZ_JACHBX010000001.1"/>
</dbReference>
<dbReference type="InterPro" id="IPR001640">
    <property type="entry name" value="Lgt"/>
</dbReference>
<dbReference type="AlphaFoldDB" id="A0A7X0CD16"/>
<gene>
    <name evidence="7" type="ORF">HD842_001367</name>
</gene>
<dbReference type="PROSITE" id="PS00194">
    <property type="entry name" value="THIOREDOXIN_1"/>
    <property type="match status" value="1"/>
</dbReference>
<dbReference type="CDD" id="cd02966">
    <property type="entry name" value="TlpA_like_family"/>
    <property type="match status" value="1"/>
</dbReference>
<dbReference type="InterPro" id="IPR017937">
    <property type="entry name" value="Thioredoxin_CS"/>
</dbReference>
<keyword evidence="4" id="KW-0676">Redox-active center</keyword>
<dbReference type="InterPro" id="IPR036249">
    <property type="entry name" value="Thioredoxin-like_sf"/>
</dbReference>
<keyword evidence="5" id="KW-0812">Transmembrane</keyword>
<evidence type="ECO:0000256" key="2">
    <source>
        <dbReference type="ARBA" id="ARBA00022748"/>
    </source>
</evidence>
<evidence type="ECO:0000259" key="6">
    <source>
        <dbReference type="PROSITE" id="PS51352"/>
    </source>
</evidence>
<sequence length="272" mass="29166">MDAIRLGPLYLPIAVALSLAAVLAATLVAEWFRRRRGIDPGGALWNMIVAGFVSARLVFVLKHHAIYLAAPLSVFDIRDGGFSSVAGLIAACVVGAELTRRQAALRRPVLACMLAGCAVWFGGTLLNQAFTPPHTPLPDVMVRQLDGREVALRSFADRPVVLNLWATWCPPCRREMPALMAAQAKHPEIAFVLVNQGESAATVAAYFERERLPVQAQSTTVVLDPGSQVAARLGAAGMPTTLFYDAAGRLRTRHVGELSPATLADKLAAIRP</sequence>
<accession>A0A7X0CD16</accession>
<evidence type="ECO:0000256" key="3">
    <source>
        <dbReference type="ARBA" id="ARBA00023157"/>
    </source>
</evidence>
<dbReference type="InterPro" id="IPR050553">
    <property type="entry name" value="Thioredoxin_ResA/DsbE_sf"/>
</dbReference>
<dbReference type="GO" id="GO:0008961">
    <property type="term" value="F:phosphatidylglycerol-prolipoprotein diacylglyceryl transferase activity"/>
    <property type="evidence" value="ECO:0007669"/>
    <property type="project" value="InterPro"/>
</dbReference>
<dbReference type="GO" id="GO:0005886">
    <property type="term" value="C:plasma membrane"/>
    <property type="evidence" value="ECO:0007669"/>
    <property type="project" value="InterPro"/>
</dbReference>
<feature type="domain" description="Thioredoxin" evidence="6">
    <location>
        <begin position="131"/>
        <end position="272"/>
    </location>
</feature>
<keyword evidence="7" id="KW-0413">Isomerase</keyword>
<keyword evidence="3" id="KW-1015">Disulfide bond</keyword>
<name>A0A7X0CD16_9BURK</name>
<protein>
    <submittedName>
        <fullName evidence="7">Thiol-disulfide isomerase/thioredoxin</fullName>
    </submittedName>
</protein>
<dbReference type="GO" id="GO:0015036">
    <property type="term" value="F:disulfide oxidoreductase activity"/>
    <property type="evidence" value="ECO:0007669"/>
    <property type="project" value="UniProtKB-ARBA"/>
</dbReference>
<reference evidence="7 8" key="1">
    <citation type="submission" date="2020-08" db="EMBL/GenBank/DDBJ databases">
        <title>The Agave Microbiome: Exploring the role of microbial communities in plant adaptations to desert environments.</title>
        <authorList>
            <person name="Partida-Martinez L.P."/>
        </authorList>
    </citation>
    <scope>NUCLEOTIDE SEQUENCE [LARGE SCALE GENOMIC DNA]</scope>
    <source>
        <strain evidence="7 8">AT3.2</strain>
    </source>
</reference>
<comment type="subcellular location">
    <subcellularLocation>
        <location evidence="1">Cell envelope</location>
    </subcellularLocation>
</comment>
<dbReference type="EMBL" id="JACHBX010000001">
    <property type="protein sequence ID" value="MBB6133256.1"/>
    <property type="molecule type" value="Genomic_DNA"/>
</dbReference>
<dbReference type="GO" id="GO:0016853">
    <property type="term" value="F:isomerase activity"/>
    <property type="evidence" value="ECO:0007669"/>
    <property type="project" value="UniProtKB-KW"/>
</dbReference>
<dbReference type="GO" id="GO:0017004">
    <property type="term" value="P:cytochrome complex assembly"/>
    <property type="evidence" value="ECO:0007669"/>
    <property type="project" value="UniProtKB-KW"/>
</dbReference>
<dbReference type="Pfam" id="PF01790">
    <property type="entry name" value="LGT"/>
    <property type="match status" value="1"/>
</dbReference>
<evidence type="ECO:0000256" key="5">
    <source>
        <dbReference type="SAM" id="Phobius"/>
    </source>
</evidence>
<feature type="transmembrane region" description="Helical" evidence="5">
    <location>
        <begin position="44"/>
        <end position="61"/>
    </location>
</feature>